<evidence type="ECO:0000313" key="1">
    <source>
        <dbReference type="EMBL" id="SUB79926.1"/>
    </source>
</evidence>
<organism evidence="1 2">
    <name type="scientific">Segatella buccae</name>
    <dbReference type="NCBI Taxonomy" id="28126"/>
    <lineage>
        <taxon>Bacteria</taxon>
        <taxon>Pseudomonadati</taxon>
        <taxon>Bacteroidota</taxon>
        <taxon>Bacteroidia</taxon>
        <taxon>Bacteroidales</taxon>
        <taxon>Prevotellaceae</taxon>
        <taxon>Segatella</taxon>
    </lineage>
</organism>
<name>A0AAQ1UIC4_9BACT</name>
<reference evidence="1 2" key="1">
    <citation type="submission" date="2018-06" db="EMBL/GenBank/DDBJ databases">
        <authorList>
            <consortium name="Pathogen Informatics"/>
            <person name="Doyle S."/>
        </authorList>
    </citation>
    <scope>NUCLEOTIDE SEQUENCE [LARGE SCALE GENOMIC DNA]</scope>
    <source>
        <strain evidence="1 2">NCTC13063</strain>
    </source>
</reference>
<comment type="caution">
    <text evidence="1">The sequence shown here is derived from an EMBL/GenBank/DDBJ whole genome shotgun (WGS) entry which is preliminary data.</text>
</comment>
<dbReference type="AlphaFoldDB" id="A0AAQ1UIC4"/>
<sequence>MDEQLSMLSLKNGQNALKYVQSLNHNLRQIATKAILECLRLGYPLNNMEITSKARELQRKRLKAGVL</sequence>
<gene>
    <name evidence="1" type="ORF">NCTC13063_01203</name>
</gene>
<proteinExistence type="predicted"/>
<evidence type="ECO:0000313" key="2">
    <source>
        <dbReference type="Proteomes" id="UP000255283"/>
    </source>
</evidence>
<dbReference type="Proteomes" id="UP000255283">
    <property type="component" value="Unassembled WGS sequence"/>
</dbReference>
<accession>A0AAQ1UIC4</accession>
<dbReference type="EMBL" id="UGTJ01000001">
    <property type="protein sequence ID" value="SUB79926.1"/>
    <property type="molecule type" value="Genomic_DNA"/>
</dbReference>
<protein>
    <submittedName>
        <fullName evidence="1">Uncharacterized protein</fullName>
    </submittedName>
</protein>